<dbReference type="Gene3D" id="1.10.510.10">
    <property type="entry name" value="Transferase(Phosphotransferase) domain 1"/>
    <property type="match status" value="1"/>
</dbReference>
<name>A0AAD8MWW7_9APIA</name>
<dbReference type="PANTHER" id="PTHR45621">
    <property type="entry name" value="OS01G0588500 PROTEIN-RELATED"/>
    <property type="match status" value="1"/>
</dbReference>
<evidence type="ECO:0000256" key="1">
    <source>
        <dbReference type="ARBA" id="ARBA00004236"/>
    </source>
</evidence>
<dbReference type="AlphaFoldDB" id="A0AAD8MWW7"/>
<keyword evidence="2" id="KW-0472">Membrane</keyword>
<proteinExistence type="predicted"/>
<accession>A0AAD8MWW7</accession>
<sequence>MGEVVVCLESALAVQEQSMARTLVDGPNVNLNQERLELSLENYMQKQKSKNYDHTLLQTTSKVTKVNMVRAITLRLFTGLQKRTNENKGSNDNKRSDDLLKKVKDVAQRESPTLRVFTLDELRRSTRFFETSMLLGGREYGRVYKGWVQGKTYTPSRYDVGTTIAVKRLGPKRSLEQSKWESEIKLLQESKHPNLVKILGYCKEDGECFIVYEYMKSGSLDTLLFDGVQPLSWAVRLKISISAARCLAYFHTLEKPVIHGNIQASNILLDGEFNAKVSGCGLAEFCPANKDICAPFDFRGSYSSIAPECVLLGDMSLKSDVYGFGVLLLELLTGMRAYNEKQENLIDWAKSFIVDKRKVKRILDPSLKPDFRNMAMFLKFGDLTNMDHGKILIGMLVLCLVMTGSSRMFEYSTDIDERVCQETCLEDCRVKNGDFISLMPGTNGSKVAVEDCWKECLCK</sequence>
<dbReference type="SUPFAM" id="SSF56112">
    <property type="entry name" value="Protein kinase-like (PK-like)"/>
    <property type="match status" value="1"/>
</dbReference>
<evidence type="ECO:0000313" key="5">
    <source>
        <dbReference type="Proteomes" id="UP001237642"/>
    </source>
</evidence>
<organism evidence="4 5">
    <name type="scientific">Heracleum sosnowskyi</name>
    <dbReference type="NCBI Taxonomy" id="360622"/>
    <lineage>
        <taxon>Eukaryota</taxon>
        <taxon>Viridiplantae</taxon>
        <taxon>Streptophyta</taxon>
        <taxon>Embryophyta</taxon>
        <taxon>Tracheophyta</taxon>
        <taxon>Spermatophyta</taxon>
        <taxon>Magnoliopsida</taxon>
        <taxon>eudicotyledons</taxon>
        <taxon>Gunneridae</taxon>
        <taxon>Pentapetalae</taxon>
        <taxon>asterids</taxon>
        <taxon>campanulids</taxon>
        <taxon>Apiales</taxon>
        <taxon>Apiaceae</taxon>
        <taxon>Apioideae</taxon>
        <taxon>apioid superclade</taxon>
        <taxon>Tordylieae</taxon>
        <taxon>Tordyliinae</taxon>
        <taxon>Heracleum</taxon>
    </lineage>
</organism>
<dbReference type="Proteomes" id="UP001237642">
    <property type="component" value="Unassembled WGS sequence"/>
</dbReference>
<dbReference type="GO" id="GO:0004672">
    <property type="term" value="F:protein kinase activity"/>
    <property type="evidence" value="ECO:0007669"/>
    <property type="project" value="InterPro"/>
</dbReference>
<dbReference type="InterPro" id="IPR050823">
    <property type="entry name" value="Plant_Ser_Thr_Prot_Kinase"/>
</dbReference>
<dbReference type="InterPro" id="IPR000719">
    <property type="entry name" value="Prot_kinase_dom"/>
</dbReference>
<keyword evidence="4" id="KW-0808">Transferase</keyword>
<keyword evidence="4" id="KW-0418">Kinase</keyword>
<dbReference type="PROSITE" id="PS50011">
    <property type="entry name" value="PROTEIN_KINASE_DOM"/>
    <property type="match status" value="1"/>
</dbReference>
<keyword evidence="5" id="KW-1185">Reference proteome</keyword>
<keyword evidence="2" id="KW-1003">Cell membrane</keyword>
<dbReference type="InterPro" id="IPR001245">
    <property type="entry name" value="Ser-Thr/Tyr_kinase_cat_dom"/>
</dbReference>
<reference evidence="4" key="1">
    <citation type="submission" date="2023-02" db="EMBL/GenBank/DDBJ databases">
        <title>Genome of toxic invasive species Heracleum sosnowskyi carries increased number of genes despite the absence of recent whole-genome duplications.</title>
        <authorList>
            <person name="Schelkunov M."/>
            <person name="Shtratnikova V."/>
            <person name="Makarenko M."/>
            <person name="Klepikova A."/>
            <person name="Omelchenko D."/>
            <person name="Novikova G."/>
            <person name="Obukhova E."/>
            <person name="Bogdanov V."/>
            <person name="Penin A."/>
            <person name="Logacheva M."/>
        </authorList>
    </citation>
    <scope>NUCLEOTIDE SEQUENCE</scope>
    <source>
        <strain evidence="4">Hsosn_3</strain>
        <tissue evidence="4">Leaf</tissue>
    </source>
</reference>
<protein>
    <submittedName>
        <fullName evidence="4">Serine/threonine-protein kinase PBL3</fullName>
    </submittedName>
</protein>
<comment type="caution">
    <text evidence="4">The sequence shown here is derived from an EMBL/GenBank/DDBJ whole genome shotgun (WGS) entry which is preliminary data.</text>
</comment>
<dbReference type="Gene3D" id="3.30.200.20">
    <property type="entry name" value="Phosphorylase Kinase, domain 1"/>
    <property type="match status" value="1"/>
</dbReference>
<dbReference type="EMBL" id="JAUIZM010000004">
    <property type="protein sequence ID" value="KAK1387767.1"/>
    <property type="molecule type" value="Genomic_DNA"/>
</dbReference>
<reference evidence="4" key="2">
    <citation type="submission" date="2023-05" db="EMBL/GenBank/DDBJ databases">
        <authorList>
            <person name="Schelkunov M.I."/>
        </authorList>
    </citation>
    <scope>NUCLEOTIDE SEQUENCE</scope>
    <source>
        <strain evidence="4">Hsosn_3</strain>
        <tissue evidence="4">Leaf</tissue>
    </source>
</reference>
<evidence type="ECO:0000313" key="4">
    <source>
        <dbReference type="EMBL" id="KAK1387767.1"/>
    </source>
</evidence>
<comment type="subcellular location">
    <subcellularLocation>
        <location evidence="1">Cell membrane</location>
    </subcellularLocation>
</comment>
<evidence type="ECO:0000256" key="2">
    <source>
        <dbReference type="ARBA" id="ARBA00022475"/>
    </source>
</evidence>
<feature type="domain" description="Protein kinase" evidence="3">
    <location>
        <begin position="129"/>
        <end position="391"/>
    </location>
</feature>
<dbReference type="InterPro" id="IPR011009">
    <property type="entry name" value="Kinase-like_dom_sf"/>
</dbReference>
<dbReference type="GO" id="GO:0005886">
    <property type="term" value="C:plasma membrane"/>
    <property type="evidence" value="ECO:0007669"/>
    <property type="project" value="UniProtKB-SubCell"/>
</dbReference>
<gene>
    <name evidence="4" type="ORF">POM88_015945</name>
</gene>
<evidence type="ECO:0000259" key="3">
    <source>
        <dbReference type="PROSITE" id="PS50011"/>
    </source>
</evidence>
<dbReference type="Pfam" id="PF07714">
    <property type="entry name" value="PK_Tyr_Ser-Thr"/>
    <property type="match status" value="1"/>
</dbReference>
<dbReference type="GO" id="GO:0005524">
    <property type="term" value="F:ATP binding"/>
    <property type="evidence" value="ECO:0007669"/>
    <property type="project" value="InterPro"/>
</dbReference>